<dbReference type="InterPro" id="IPR001810">
    <property type="entry name" value="F-box_dom"/>
</dbReference>
<reference evidence="3" key="1">
    <citation type="submission" date="2021-02" db="EMBL/GenBank/DDBJ databases">
        <authorList>
            <person name="Nowell W R."/>
        </authorList>
    </citation>
    <scope>NUCLEOTIDE SEQUENCE</scope>
</reference>
<comment type="caution">
    <text evidence="3">The sequence shown here is derived from an EMBL/GenBank/DDBJ whole genome shotgun (WGS) entry which is preliminary data.</text>
</comment>
<name>A0A820DF51_9BILA</name>
<proteinExistence type="predicted"/>
<dbReference type="InterPro" id="IPR032675">
    <property type="entry name" value="LRR_dom_sf"/>
</dbReference>
<protein>
    <recommendedName>
        <fullName evidence="2">F-box domain-containing protein</fullName>
    </recommendedName>
</protein>
<dbReference type="InterPro" id="IPR052394">
    <property type="entry name" value="LRR-containing"/>
</dbReference>
<keyword evidence="1" id="KW-1133">Transmembrane helix</keyword>
<feature type="non-terminal residue" evidence="3">
    <location>
        <position position="1"/>
    </location>
</feature>
<accession>A0A820DF51</accession>
<dbReference type="Gene3D" id="3.80.10.10">
    <property type="entry name" value="Ribonuclease Inhibitor"/>
    <property type="match status" value="4"/>
</dbReference>
<dbReference type="Proteomes" id="UP000663866">
    <property type="component" value="Unassembled WGS sequence"/>
</dbReference>
<dbReference type="PANTHER" id="PTHR24114:SF2">
    <property type="entry name" value="F-BOX DOMAIN-CONTAINING PROTEIN-RELATED"/>
    <property type="match status" value="1"/>
</dbReference>
<dbReference type="PANTHER" id="PTHR24114">
    <property type="entry name" value="LEUCINE RICH REPEAT FAMILY PROTEIN"/>
    <property type="match status" value="1"/>
</dbReference>
<dbReference type="AlphaFoldDB" id="A0A820DF51"/>
<feature type="transmembrane region" description="Helical" evidence="1">
    <location>
        <begin position="134"/>
        <end position="153"/>
    </location>
</feature>
<evidence type="ECO:0000256" key="1">
    <source>
        <dbReference type="SAM" id="Phobius"/>
    </source>
</evidence>
<keyword evidence="1" id="KW-0812">Transmembrane</keyword>
<sequence length="388" mass="43889">MSQNIPSNLLELPIELVYRVMDCLDNFTILYSMRNVCIRLNAIIETYNRYQKLNTLDVERQQIEALGVRYFFDALRTNNTTITALYWYDNGIKVRERQHVAHTLSNDTGDRTLCCANNNIPPLRAEQLADILQTNTVIISLFSLFLIVLHVFFKQAITALYTDGNRLGHEGAQYLTKALQTNKAIITLELSETDIGDIGAQHFADALRINNTLTSLNLHHNNIREKGALKLADALENNKTLTALFLDENRVGDKGAKPIAKALRTNKTLITLTLFKNRIGEQGRQCLDNALGINTTLTTRNPCDYKTDWNVRQSLSLTLSSQMRANMVDVLWNTVRGIGIQRLVDTLRNNTTLTTLNLCSNKISDEDAQHLADALRTNTVVTIFFSWT</sequence>
<dbReference type="Pfam" id="PF13516">
    <property type="entry name" value="LRR_6"/>
    <property type="match status" value="3"/>
</dbReference>
<dbReference type="PROSITE" id="PS50181">
    <property type="entry name" value="FBOX"/>
    <property type="match status" value="1"/>
</dbReference>
<dbReference type="EMBL" id="CAJOBG010007949">
    <property type="protein sequence ID" value="CAF4230991.1"/>
    <property type="molecule type" value="Genomic_DNA"/>
</dbReference>
<dbReference type="SUPFAM" id="SSF52047">
    <property type="entry name" value="RNI-like"/>
    <property type="match status" value="2"/>
</dbReference>
<evidence type="ECO:0000313" key="3">
    <source>
        <dbReference type="EMBL" id="CAF4230991.1"/>
    </source>
</evidence>
<organism evidence="3 4">
    <name type="scientific">Rotaria magnacalcarata</name>
    <dbReference type="NCBI Taxonomy" id="392030"/>
    <lineage>
        <taxon>Eukaryota</taxon>
        <taxon>Metazoa</taxon>
        <taxon>Spiralia</taxon>
        <taxon>Gnathifera</taxon>
        <taxon>Rotifera</taxon>
        <taxon>Eurotatoria</taxon>
        <taxon>Bdelloidea</taxon>
        <taxon>Philodinida</taxon>
        <taxon>Philodinidae</taxon>
        <taxon>Rotaria</taxon>
    </lineage>
</organism>
<dbReference type="SMART" id="SM00368">
    <property type="entry name" value="LRR_RI"/>
    <property type="match status" value="5"/>
</dbReference>
<keyword evidence="1" id="KW-0472">Membrane</keyword>
<dbReference type="InterPro" id="IPR001611">
    <property type="entry name" value="Leu-rich_rpt"/>
</dbReference>
<evidence type="ECO:0000313" key="4">
    <source>
        <dbReference type="Proteomes" id="UP000663866"/>
    </source>
</evidence>
<gene>
    <name evidence="3" type="ORF">OVN521_LOCUS27974</name>
</gene>
<keyword evidence="4" id="KW-1185">Reference proteome</keyword>
<feature type="domain" description="F-box" evidence="2">
    <location>
        <begin position="6"/>
        <end position="53"/>
    </location>
</feature>
<evidence type="ECO:0000259" key="2">
    <source>
        <dbReference type="PROSITE" id="PS50181"/>
    </source>
</evidence>